<gene>
    <name evidence="2" type="ORF">COV01_01355</name>
</gene>
<sequence>MAEGGSPMKYVATLNPDGTARIPTQKKPARVILFGPPLSASDEVKKALKNHVLLEEEGGTRSWWLRGDMINQRD</sequence>
<evidence type="ECO:0000313" key="3">
    <source>
        <dbReference type="Proteomes" id="UP000228700"/>
    </source>
</evidence>
<dbReference type="Proteomes" id="UP000228700">
    <property type="component" value="Unassembled WGS sequence"/>
</dbReference>
<comment type="caution">
    <text evidence="2">The sequence shown here is derived from an EMBL/GenBank/DDBJ whole genome shotgun (WGS) entry which is preliminary data.</text>
</comment>
<proteinExistence type="predicted"/>
<protein>
    <submittedName>
        <fullName evidence="2">Uncharacterized protein</fullName>
    </submittedName>
</protein>
<name>A0A2M8LCQ8_9BACT</name>
<organism evidence="2 3">
    <name type="scientific">Candidatus Taylorbacteria bacterium CG10_big_fil_rev_8_21_14_0_10_41_48</name>
    <dbReference type="NCBI Taxonomy" id="1975024"/>
    <lineage>
        <taxon>Bacteria</taxon>
        <taxon>Candidatus Tayloriibacteriota</taxon>
    </lineage>
</organism>
<evidence type="ECO:0000313" key="2">
    <source>
        <dbReference type="EMBL" id="PJE74393.1"/>
    </source>
</evidence>
<reference evidence="3" key="1">
    <citation type="submission" date="2017-09" db="EMBL/GenBank/DDBJ databases">
        <title>Depth-based differentiation of microbial function through sediment-hosted aquifers and enrichment of novel symbionts in the deep terrestrial subsurface.</title>
        <authorList>
            <person name="Probst A.J."/>
            <person name="Ladd B."/>
            <person name="Jarett J.K."/>
            <person name="Geller-Mcgrath D.E."/>
            <person name="Sieber C.M.K."/>
            <person name="Emerson J.B."/>
            <person name="Anantharaman K."/>
            <person name="Thomas B.C."/>
            <person name="Malmstrom R."/>
            <person name="Stieglmeier M."/>
            <person name="Klingl A."/>
            <person name="Woyke T."/>
            <person name="Ryan C.M."/>
            <person name="Banfield J.F."/>
        </authorList>
    </citation>
    <scope>NUCLEOTIDE SEQUENCE [LARGE SCALE GENOMIC DNA]</scope>
</reference>
<dbReference type="EMBL" id="PFEQ01000004">
    <property type="protein sequence ID" value="PJE74393.1"/>
    <property type="molecule type" value="Genomic_DNA"/>
</dbReference>
<evidence type="ECO:0000256" key="1">
    <source>
        <dbReference type="SAM" id="MobiDB-lite"/>
    </source>
</evidence>
<dbReference type="AlphaFoldDB" id="A0A2M8LCQ8"/>
<feature type="region of interest" description="Disordered" evidence="1">
    <location>
        <begin position="1"/>
        <end position="23"/>
    </location>
</feature>
<accession>A0A2M8LCQ8</accession>